<comment type="caution">
    <text evidence="1">The sequence shown here is derived from an EMBL/GenBank/DDBJ whole genome shotgun (WGS) entry which is preliminary data.</text>
</comment>
<reference evidence="1 2" key="1">
    <citation type="submission" date="2007-08" db="EMBL/GenBank/DDBJ databases">
        <authorList>
            <person name="Fulton L."/>
            <person name="Clifton S."/>
            <person name="Fulton B."/>
            <person name="Xu J."/>
            <person name="Minx P."/>
            <person name="Pepin K.H."/>
            <person name="Johnson M."/>
            <person name="Thiruvilangam P."/>
            <person name="Bhonagiri V."/>
            <person name="Nash W.E."/>
            <person name="Mardis E.R."/>
            <person name="Wilson R.K."/>
        </authorList>
    </citation>
    <scope>NUCLEOTIDE SEQUENCE [LARGE SCALE GENOMIC DNA]</scope>
    <source>
        <strain evidence="2">ATCC BAA-613 / DSM 15670 / CCUG 46953 / JCM 12243 / WAL 16351</strain>
    </source>
</reference>
<dbReference type="EMBL" id="ABCC02000029">
    <property type="protein sequence ID" value="EDP16506.1"/>
    <property type="molecule type" value="Genomic_DNA"/>
</dbReference>
<gene>
    <name evidence="1" type="ORF">CLOBOL_03274</name>
</gene>
<evidence type="ECO:0000313" key="1">
    <source>
        <dbReference type="EMBL" id="EDP16506.1"/>
    </source>
</evidence>
<name>A8RSC5_ENTBW</name>
<organism evidence="1 2">
    <name type="scientific">Enterocloster bolteae (strain ATCC BAA-613 / DSM 15670 / CCUG 46953 / JCM 12243 / WAL 16351)</name>
    <name type="common">Clostridium bolteae</name>
    <dbReference type="NCBI Taxonomy" id="411902"/>
    <lineage>
        <taxon>Bacteria</taxon>
        <taxon>Bacillati</taxon>
        <taxon>Bacillota</taxon>
        <taxon>Clostridia</taxon>
        <taxon>Lachnospirales</taxon>
        <taxon>Lachnospiraceae</taxon>
        <taxon>Enterocloster</taxon>
    </lineage>
</organism>
<dbReference type="Proteomes" id="UP000005396">
    <property type="component" value="Unassembled WGS sequence"/>
</dbReference>
<reference evidence="1 2" key="2">
    <citation type="submission" date="2007-09" db="EMBL/GenBank/DDBJ databases">
        <title>Draft genome sequence of Clostridium bolteae (ATCC BAA-613).</title>
        <authorList>
            <person name="Sudarsanam P."/>
            <person name="Ley R."/>
            <person name="Guruge J."/>
            <person name="Turnbaugh P.J."/>
            <person name="Mahowald M."/>
            <person name="Liep D."/>
            <person name="Gordon J."/>
        </authorList>
    </citation>
    <scope>NUCLEOTIDE SEQUENCE [LARGE SCALE GENOMIC DNA]</scope>
    <source>
        <strain evidence="2">ATCC BAA-613 / DSM 15670 / CCUG 46953 / JCM 12243 / WAL 16351</strain>
    </source>
</reference>
<sequence length="36" mass="4344">MYSRQGLLRQDGSRGRMPEGVREWRLSAVRRIYEFS</sequence>
<protein>
    <submittedName>
        <fullName evidence="1">Uncharacterized protein</fullName>
    </submittedName>
</protein>
<accession>A8RSC5</accession>
<dbReference type="HOGENOM" id="CLU_3355394_0_0_9"/>
<dbReference type="AlphaFoldDB" id="A8RSC5"/>
<evidence type="ECO:0000313" key="2">
    <source>
        <dbReference type="Proteomes" id="UP000005396"/>
    </source>
</evidence>
<proteinExistence type="predicted"/>
<dbReference type="PaxDb" id="411902-CLOBOL_03274"/>